<dbReference type="EMBL" id="FMHT01000003">
    <property type="protein sequence ID" value="SCL34010.1"/>
    <property type="molecule type" value="Genomic_DNA"/>
</dbReference>
<dbReference type="AlphaFoldDB" id="A0A1C6SWZ0"/>
<proteinExistence type="predicted"/>
<dbReference type="Proteomes" id="UP000199699">
    <property type="component" value="Unassembled WGS sequence"/>
</dbReference>
<protein>
    <submittedName>
        <fullName evidence="2">Uncharacterized protein</fullName>
    </submittedName>
</protein>
<sequence>MTAILNPTGAAPAVHGGPAAGVRSAGPMVPGRAGASPLPPPRRVGQGGTGGTPSGCAGAADGGDDARGTEAYRWALTP</sequence>
<gene>
    <name evidence="2" type="ORF">GA0070616_4856</name>
</gene>
<dbReference type="STRING" id="145857.GA0070616_4856"/>
<evidence type="ECO:0000313" key="2">
    <source>
        <dbReference type="EMBL" id="SCL34010.1"/>
    </source>
</evidence>
<feature type="compositionally biased region" description="Low complexity" evidence="1">
    <location>
        <begin position="9"/>
        <end position="22"/>
    </location>
</feature>
<feature type="region of interest" description="Disordered" evidence="1">
    <location>
        <begin position="1"/>
        <end position="78"/>
    </location>
</feature>
<evidence type="ECO:0000256" key="1">
    <source>
        <dbReference type="SAM" id="MobiDB-lite"/>
    </source>
</evidence>
<reference evidence="2 3" key="1">
    <citation type="submission" date="2016-06" db="EMBL/GenBank/DDBJ databases">
        <authorList>
            <person name="Kjaerup R.B."/>
            <person name="Dalgaard T.S."/>
            <person name="Juul-Madsen H.R."/>
        </authorList>
    </citation>
    <scope>NUCLEOTIDE SEQUENCE [LARGE SCALE GENOMIC DNA]</scope>
    <source>
        <strain evidence="2 3">DSM 43818</strain>
    </source>
</reference>
<keyword evidence="3" id="KW-1185">Reference proteome</keyword>
<accession>A0A1C6SWZ0</accession>
<evidence type="ECO:0000313" key="3">
    <source>
        <dbReference type="Proteomes" id="UP000199699"/>
    </source>
</evidence>
<name>A0A1C6SWZ0_9ACTN</name>
<organism evidence="2 3">
    <name type="scientific">Micromonospora nigra</name>
    <dbReference type="NCBI Taxonomy" id="145857"/>
    <lineage>
        <taxon>Bacteria</taxon>
        <taxon>Bacillati</taxon>
        <taxon>Actinomycetota</taxon>
        <taxon>Actinomycetes</taxon>
        <taxon>Micromonosporales</taxon>
        <taxon>Micromonosporaceae</taxon>
        <taxon>Micromonospora</taxon>
    </lineage>
</organism>